<organism evidence="2 3">
    <name type="scientific">Ranatra chinensis</name>
    <dbReference type="NCBI Taxonomy" id="642074"/>
    <lineage>
        <taxon>Eukaryota</taxon>
        <taxon>Metazoa</taxon>
        <taxon>Ecdysozoa</taxon>
        <taxon>Arthropoda</taxon>
        <taxon>Hexapoda</taxon>
        <taxon>Insecta</taxon>
        <taxon>Pterygota</taxon>
        <taxon>Neoptera</taxon>
        <taxon>Paraneoptera</taxon>
        <taxon>Hemiptera</taxon>
        <taxon>Heteroptera</taxon>
        <taxon>Panheteroptera</taxon>
        <taxon>Nepomorpha</taxon>
        <taxon>Nepidae</taxon>
        <taxon>Ranatrinae</taxon>
        <taxon>Ranatra</taxon>
    </lineage>
</organism>
<dbReference type="AlphaFoldDB" id="A0ABD0YAA8"/>
<gene>
    <name evidence="2" type="ORF">AAG570_002045</name>
</gene>
<evidence type="ECO:0000313" key="3">
    <source>
        <dbReference type="Proteomes" id="UP001558652"/>
    </source>
</evidence>
<keyword evidence="3" id="KW-1185">Reference proteome</keyword>
<dbReference type="Proteomes" id="UP001558652">
    <property type="component" value="Unassembled WGS sequence"/>
</dbReference>
<comment type="caution">
    <text evidence="2">The sequence shown here is derived from an EMBL/GenBank/DDBJ whole genome shotgun (WGS) entry which is preliminary data.</text>
</comment>
<evidence type="ECO:0000313" key="2">
    <source>
        <dbReference type="EMBL" id="KAL1124275.1"/>
    </source>
</evidence>
<protein>
    <submittedName>
        <fullName evidence="2">Uncharacterized protein</fullName>
    </submittedName>
</protein>
<feature type="region of interest" description="Disordered" evidence="1">
    <location>
        <begin position="41"/>
        <end position="60"/>
    </location>
</feature>
<dbReference type="EMBL" id="JBFDAA010000011">
    <property type="protein sequence ID" value="KAL1124275.1"/>
    <property type="molecule type" value="Genomic_DNA"/>
</dbReference>
<reference evidence="2 3" key="1">
    <citation type="submission" date="2024-07" db="EMBL/GenBank/DDBJ databases">
        <title>Chromosome-level genome assembly of the water stick insect Ranatra chinensis (Heteroptera: Nepidae).</title>
        <authorList>
            <person name="Liu X."/>
        </authorList>
    </citation>
    <scope>NUCLEOTIDE SEQUENCE [LARGE SCALE GENOMIC DNA]</scope>
    <source>
        <strain evidence="2">Cailab_2021Rc</strain>
        <tissue evidence="2">Muscle</tissue>
    </source>
</reference>
<accession>A0ABD0YAA8</accession>
<sequence>MQTSPDPNNRFSAAFSGRPLTIIKLGPCEVHDPLWAKMSSAVTGPNKKRKKPDTKPQAQISDFVRERLELVGQLCCKNKVIPPWFSDSAGLHGNEKADGTEWPGRLRSRRSLDRNLSEGLQRP</sequence>
<name>A0ABD0YAA8_9HEMI</name>
<evidence type="ECO:0000256" key="1">
    <source>
        <dbReference type="SAM" id="MobiDB-lite"/>
    </source>
</evidence>
<feature type="region of interest" description="Disordered" evidence="1">
    <location>
        <begin position="85"/>
        <end position="123"/>
    </location>
</feature>
<proteinExistence type="predicted"/>